<organism evidence="1 2">
    <name type="scientific">Rhabditophanes sp. KR3021</name>
    <dbReference type="NCBI Taxonomy" id="114890"/>
    <lineage>
        <taxon>Eukaryota</taxon>
        <taxon>Metazoa</taxon>
        <taxon>Ecdysozoa</taxon>
        <taxon>Nematoda</taxon>
        <taxon>Chromadorea</taxon>
        <taxon>Rhabditida</taxon>
        <taxon>Tylenchina</taxon>
        <taxon>Panagrolaimomorpha</taxon>
        <taxon>Strongyloidoidea</taxon>
        <taxon>Alloionematidae</taxon>
        <taxon>Rhabditophanes</taxon>
    </lineage>
</organism>
<protein>
    <submittedName>
        <fullName evidence="2">Metalloendopeptidase</fullName>
    </submittedName>
</protein>
<proteinExistence type="predicted"/>
<sequence>MQFLVLLFIVLAFIETIDAKKISDFKDELRSDLSGEELAEFDKNIEYLKQINTLQTTIFDNAHNNTDDNVTLSETVSGDDEIEDNPMQNPFLFQGDIMLTEKQMKNVIAELQDQIDNQTDIANHVVQNQTDVGDFVTREKRSILSVIDYPWQFPIKYFLPSDYSNAEKNVIDRALTEIEDNTCIRFEKQYRKISGTPGINVIDPKSPGVCWSYIGQQSSNAPQTLTLGGRCLINGVIQHEFGHALGLYHEQARPDRDNYLNIHDENIEHNMKSQFVKNTANRVKDYGVKFDFGLFFKMNQIILILILGSNMLYGDDFATKNGKKTMTPKDEMYSEDLGQLERFSFSDYKILNFHYCNTTCSTQITCSNGGYQNPNSCQ</sequence>
<reference evidence="2" key="1">
    <citation type="submission" date="2016-11" db="UniProtKB">
        <authorList>
            <consortium name="WormBaseParasite"/>
        </authorList>
    </citation>
    <scope>IDENTIFICATION</scope>
    <source>
        <strain evidence="2">KR3021</strain>
    </source>
</reference>
<accession>A0AC35UEU2</accession>
<dbReference type="Proteomes" id="UP000095286">
    <property type="component" value="Unplaced"/>
</dbReference>
<dbReference type="WBParaSite" id="RSKR_0001057410.1">
    <property type="protein sequence ID" value="RSKR_0001057410.1"/>
    <property type="gene ID" value="RSKR_0001057410"/>
</dbReference>
<evidence type="ECO:0000313" key="2">
    <source>
        <dbReference type="WBParaSite" id="RSKR_0001057410.1"/>
    </source>
</evidence>
<name>A0AC35UEU2_9BILA</name>
<evidence type="ECO:0000313" key="1">
    <source>
        <dbReference type="Proteomes" id="UP000095286"/>
    </source>
</evidence>